<dbReference type="PANTHER" id="PTHR19359">
    <property type="entry name" value="CYTOCHROME B5"/>
    <property type="match status" value="1"/>
</dbReference>
<proteinExistence type="inferred from homology"/>
<keyword evidence="2" id="KW-0813">Transport</keyword>
<keyword evidence="9 13" id="KW-0408">Iron</keyword>
<evidence type="ECO:0000256" key="6">
    <source>
        <dbReference type="ARBA" id="ARBA00022824"/>
    </source>
</evidence>
<dbReference type="SMART" id="SM01117">
    <property type="entry name" value="Cyt-b5"/>
    <property type="match status" value="1"/>
</dbReference>
<dbReference type="Pfam" id="PF00173">
    <property type="entry name" value="Cyt-b5"/>
    <property type="match status" value="1"/>
</dbReference>
<dbReference type="PROSITE" id="PS50255">
    <property type="entry name" value="CYTOCHROME_B5_2"/>
    <property type="match status" value="1"/>
</dbReference>
<comment type="subcellular location">
    <subcellularLocation>
        <location evidence="1">Endoplasmic reticulum membrane</location>
        <topology evidence="1">Single-pass membrane protein</topology>
        <orientation evidence="1">Cytoplasmic side</orientation>
    </subcellularLocation>
    <subcellularLocation>
        <location evidence="11">Microsome membrane</location>
        <topology evidence="11">Single-pass membrane protein</topology>
        <orientation evidence="11">Cytoplasmic side</orientation>
    </subcellularLocation>
</comment>
<dbReference type="GO" id="GO:0046872">
    <property type="term" value="F:metal ion binding"/>
    <property type="evidence" value="ECO:0007669"/>
    <property type="project" value="UniProtKB-UniRule"/>
</dbReference>
<evidence type="ECO:0000256" key="13">
    <source>
        <dbReference type="RuleBase" id="RU362121"/>
    </source>
</evidence>
<keyword evidence="6" id="KW-0256">Endoplasmic reticulum</keyword>
<dbReference type="GO" id="GO:0005789">
    <property type="term" value="C:endoplasmic reticulum membrane"/>
    <property type="evidence" value="ECO:0007669"/>
    <property type="project" value="UniProtKB-SubCell"/>
</dbReference>
<dbReference type="PANTHER" id="PTHR19359:SF150">
    <property type="entry name" value="CYTOCHROME B5"/>
    <property type="match status" value="1"/>
</dbReference>
<evidence type="ECO:0000256" key="5">
    <source>
        <dbReference type="ARBA" id="ARBA00022723"/>
    </source>
</evidence>
<evidence type="ECO:0000256" key="4">
    <source>
        <dbReference type="ARBA" id="ARBA00022692"/>
    </source>
</evidence>
<evidence type="ECO:0000313" key="15">
    <source>
        <dbReference type="EMBL" id="CAH2354509.1"/>
    </source>
</evidence>
<sequence>MSEIKTYTFDEISQHNTVDDLWVVYDGKVYDVTSYVDEHPGGEEVVVDCAGQDATEAFDDIGHSDDAKEILEGLLIGTLEGAVPRKVETSTASSSDSGLPVPLIAAVVLGAAVGAYFYLN</sequence>
<name>A0A9P0QT98_9ASCO</name>
<dbReference type="EMBL" id="CAKXYY010000017">
    <property type="protein sequence ID" value="CAH2354509.1"/>
    <property type="molecule type" value="Genomic_DNA"/>
</dbReference>
<evidence type="ECO:0000256" key="12">
    <source>
        <dbReference type="ARBA" id="ARBA00038168"/>
    </source>
</evidence>
<dbReference type="FunFam" id="3.10.120.10:FF:000002">
    <property type="entry name" value="Cytochrome b5 type B"/>
    <property type="match status" value="1"/>
</dbReference>
<dbReference type="GO" id="GO:0020037">
    <property type="term" value="F:heme binding"/>
    <property type="evidence" value="ECO:0007669"/>
    <property type="project" value="UniProtKB-UniRule"/>
</dbReference>
<evidence type="ECO:0000313" key="16">
    <source>
        <dbReference type="Proteomes" id="UP000837801"/>
    </source>
</evidence>
<dbReference type="Proteomes" id="UP000837801">
    <property type="component" value="Unassembled WGS sequence"/>
</dbReference>
<dbReference type="InterPro" id="IPR036400">
    <property type="entry name" value="Cyt_B5-like_heme/steroid_sf"/>
</dbReference>
<dbReference type="PRINTS" id="PR00363">
    <property type="entry name" value="CYTOCHROMEB5"/>
</dbReference>
<dbReference type="Gene3D" id="3.10.120.10">
    <property type="entry name" value="Cytochrome b5-like heme/steroid binding domain"/>
    <property type="match status" value="1"/>
</dbReference>
<evidence type="ECO:0000256" key="1">
    <source>
        <dbReference type="ARBA" id="ARBA00004131"/>
    </source>
</evidence>
<protein>
    <submittedName>
        <fullName evidence="15">Cytochrome b5</fullName>
    </submittedName>
</protein>
<dbReference type="InterPro" id="IPR050668">
    <property type="entry name" value="Cytochrome_b5"/>
</dbReference>
<evidence type="ECO:0000256" key="7">
    <source>
        <dbReference type="ARBA" id="ARBA00022848"/>
    </source>
</evidence>
<evidence type="ECO:0000256" key="2">
    <source>
        <dbReference type="ARBA" id="ARBA00022448"/>
    </source>
</evidence>
<evidence type="ECO:0000259" key="14">
    <source>
        <dbReference type="PROSITE" id="PS50255"/>
    </source>
</evidence>
<gene>
    <name evidence="15" type="ORF">CLIB1423_17S00760</name>
</gene>
<comment type="caution">
    <text evidence="15">The sequence shown here is derived from an EMBL/GenBank/DDBJ whole genome shotgun (WGS) entry which is preliminary data.</text>
</comment>
<evidence type="ECO:0000256" key="11">
    <source>
        <dbReference type="ARBA" id="ARBA00037877"/>
    </source>
</evidence>
<evidence type="ECO:0000256" key="8">
    <source>
        <dbReference type="ARBA" id="ARBA00022982"/>
    </source>
</evidence>
<evidence type="ECO:0000256" key="9">
    <source>
        <dbReference type="ARBA" id="ARBA00023004"/>
    </source>
</evidence>
<evidence type="ECO:0000256" key="10">
    <source>
        <dbReference type="ARBA" id="ARBA00023136"/>
    </source>
</evidence>
<feature type="transmembrane region" description="Helical" evidence="13">
    <location>
        <begin position="99"/>
        <end position="119"/>
    </location>
</feature>
<reference evidence="15" key="1">
    <citation type="submission" date="2022-03" db="EMBL/GenBank/DDBJ databases">
        <authorList>
            <person name="Legras J.-L."/>
            <person name="Devillers H."/>
            <person name="Grondin C."/>
        </authorList>
    </citation>
    <scope>NUCLEOTIDE SEQUENCE</scope>
    <source>
        <strain evidence="15">CLIB 1423</strain>
    </source>
</reference>
<keyword evidence="16" id="KW-1185">Reference proteome</keyword>
<keyword evidence="4 13" id="KW-0812">Transmembrane</keyword>
<keyword evidence="13" id="KW-1133">Transmembrane helix</keyword>
<dbReference type="SUPFAM" id="SSF55856">
    <property type="entry name" value="Cytochrome b5-like heme/steroid binding domain"/>
    <property type="match status" value="1"/>
</dbReference>
<dbReference type="AlphaFoldDB" id="A0A9P0QT98"/>
<dbReference type="InterPro" id="IPR018506">
    <property type="entry name" value="Cyt_B5_heme-BS"/>
</dbReference>
<feature type="domain" description="Cytochrome b5 heme-binding" evidence="14">
    <location>
        <begin position="4"/>
        <end position="80"/>
    </location>
</feature>
<keyword evidence="3 13" id="KW-0349">Heme</keyword>
<accession>A0A9P0QT98</accession>
<keyword evidence="5 13" id="KW-0479">Metal-binding</keyword>
<keyword evidence="8" id="KW-0249">Electron transport</keyword>
<dbReference type="InterPro" id="IPR001199">
    <property type="entry name" value="Cyt_B5-like_heme/steroid-bd"/>
</dbReference>
<comment type="similarity">
    <text evidence="12 13">Belongs to the cytochrome b5 family.</text>
</comment>
<keyword evidence="10 13" id="KW-0472">Membrane</keyword>
<dbReference type="PROSITE" id="PS00191">
    <property type="entry name" value="CYTOCHROME_B5_1"/>
    <property type="match status" value="1"/>
</dbReference>
<keyword evidence="7" id="KW-0492">Microsome</keyword>
<dbReference type="GO" id="GO:0016126">
    <property type="term" value="P:sterol biosynthetic process"/>
    <property type="evidence" value="ECO:0007669"/>
    <property type="project" value="TreeGrafter"/>
</dbReference>
<dbReference type="OrthoDB" id="260519at2759"/>
<organism evidence="15 16">
    <name type="scientific">[Candida] railenensis</name>
    <dbReference type="NCBI Taxonomy" id="45579"/>
    <lineage>
        <taxon>Eukaryota</taxon>
        <taxon>Fungi</taxon>
        <taxon>Dikarya</taxon>
        <taxon>Ascomycota</taxon>
        <taxon>Saccharomycotina</taxon>
        <taxon>Pichiomycetes</taxon>
        <taxon>Debaryomycetaceae</taxon>
        <taxon>Kurtzmaniella</taxon>
    </lineage>
</organism>
<evidence type="ECO:0000256" key="3">
    <source>
        <dbReference type="ARBA" id="ARBA00022617"/>
    </source>
</evidence>